<gene>
    <name evidence="1" type="ORF">LSAT_V11C500265090</name>
</gene>
<protein>
    <submittedName>
        <fullName evidence="1">Uncharacterized protein</fullName>
    </submittedName>
</protein>
<sequence>MLIEAICDYITLFDHIYFPANLTTVLTPYAEMVLHKRIQKSVRWQATKFPPEILSPLPLGIACGNAIAASRHSNNHELLDMVHIYYWADVFQTAYKTQTCVMKNIIIALIFVKYSKDIKKS</sequence>
<dbReference type="AlphaFoldDB" id="A0A9R1VFH3"/>
<evidence type="ECO:0000313" key="1">
    <source>
        <dbReference type="EMBL" id="KAJ0206182.1"/>
    </source>
</evidence>
<name>A0A9R1VFH3_LACSA</name>
<organism evidence="1 2">
    <name type="scientific">Lactuca sativa</name>
    <name type="common">Garden lettuce</name>
    <dbReference type="NCBI Taxonomy" id="4236"/>
    <lineage>
        <taxon>Eukaryota</taxon>
        <taxon>Viridiplantae</taxon>
        <taxon>Streptophyta</taxon>
        <taxon>Embryophyta</taxon>
        <taxon>Tracheophyta</taxon>
        <taxon>Spermatophyta</taxon>
        <taxon>Magnoliopsida</taxon>
        <taxon>eudicotyledons</taxon>
        <taxon>Gunneridae</taxon>
        <taxon>Pentapetalae</taxon>
        <taxon>asterids</taxon>
        <taxon>campanulids</taxon>
        <taxon>Asterales</taxon>
        <taxon>Asteraceae</taxon>
        <taxon>Cichorioideae</taxon>
        <taxon>Cichorieae</taxon>
        <taxon>Lactucinae</taxon>
        <taxon>Lactuca</taxon>
    </lineage>
</organism>
<dbReference type="Proteomes" id="UP000235145">
    <property type="component" value="Unassembled WGS sequence"/>
</dbReference>
<reference evidence="1 2" key="1">
    <citation type="journal article" date="2017" name="Nat. Commun.">
        <title>Genome assembly with in vitro proximity ligation data and whole-genome triplication in lettuce.</title>
        <authorList>
            <person name="Reyes-Chin-Wo S."/>
            <person name="Wang Z."/>
            <person name="Yang X."/>
            <person name="Kozik A."/>
            <person name="Arikit S."/>
            <person name="Song C."/>
            <person name="Xia L."/>
            <person name="Froenicke L."/>
            <person name="Lavelle D.O."/>
            <person name="Truco M.J."/>
            <person name="Xia R."/>
            <person name="Zhu S."/>
            <person name="Xu C."/>
            <person name="Xu H."/>
            <person name="Xu X."/>
            <person name="Cox K."/>
            <person name="Korf I."/>
            <person name="Meyers B.C."/>
            <person name="Michelmore R.W."/>
        </authorList>
    </citation>
    <scope>NUCLEOTIDE SEQUENCE [LARGE SCALE GENOMIC DNA]</scope>
    <source>
        <strain evidence="2">cv. Salinas</strain>
        <tissue evidence="1">Seedlings</tissue>
    </source>
</reference>
<proteinExistence type="predicted"/>
<evidence type="ECO:0000313" key="2">
    <source>
        <dbReference type="Proteomes" id="UP000235145"/>
    </source>
</evidence>
<keyword evidence="2" id="KW-1185">Reference proteome</keyword>
<dbReference type="EMBL" id="NBSK02000005">
    <property type="protein sequence ID" value="KAJ0206182.1"/>
    <property type="molecule type" value="Genomic_DNA"/>
</dbReference>
<accession>A0A9R1VFH3</accession>
<comment type="caution">
    <text evidence="1">The sequence shown here is derived from an EMBL/GenBank/DDBJ whole genome shotgun (WGS) entry which is preliminary data.</text>
</comment>